<evidence type="ECO:0000313" key="2">
    <source>
        <dbReference type="Proteomes" id="UP000403352"/>
    </source>
</evidence>
<reference evidence="1 2" key="1">
    <citation type="submission" date="2018-06" db="EMBL/GenBank/DDBJ databases">
        <authorList>
            <consortium name="GenomeTrakr: Next Generation Sequencing Network for Food Pathogen Tracability"/>
        </authorList>
    </citation>
    <scope>NUCLEOTIDE SEQUENCE [LARGE SCALE GENOMIC DNA]</scope>
    <source>
        <strain evidence="1 2">FDA00008584</strain>
    </source>
</reference>
<accession>A0A2Z5C4E6</accession>
<comment type="caution">
    <text evidence="1">The sequence shown here is derived from an EMBL/GenBank/DDBJ whole genome shotgun (WGS) entry which is preliminary data.</text>
</comment>
<dbReference type="Proteomes" id="UP000403352">
    <property type="component" value="Unassembled WGS sequence"/>
</dbReference>
<dbReference type="NCBIfam" id="NF033222">
    <property type="entry name" value="listolys_S"/>
    <property type="match status" value="1"/>
</dbReference>
<dbReference type="RefSeq" id="WP_089180002.1">
    <property type="nucleotide sequence ID" value="NZ_CP016629.1"/>
</dbReference>
<gene>
    <name evidence="1" type="ORF">QD52_00740</name>
</gene>
<dbReference type="EMBL" id="AAALRN010000001">
    <property type="protein sequence ID" value="EAD1183604.1"/>
    <property type="molecule type" value="Genomic_DNA"/>
</dbReference>
<name>A0A2Z5C4E6_LISMN</name>
<evidence type="ECO:0000313" key="1">
    <source>
        <dbReference type="EMBL" id="EAD1183604.1"/>
    </source>
</evidence>
<protein>
    <submittedName>
        <fullName evidence="1">Listeriolysin S</fullName>
    </submittedName>
</protein>
<proteinExistence type="predicted"/>
<sequence length="49" mass="4949">MNIKSQSTNGYSNNAVGSEAMNYAAGCCSCSCSTCTCTCTCASSATTKM</sequence>
<organism evidence="1 2">
    <name type="scientific">Listeria monocytogenes</name>
    <dbReference type="NCBI Taxonomy" id="1639"/>
    <lineage>
        <taxon>Bacteria</taxon>
        <taxon>Bacillati</taxon>
        <taxon>Bacillota</taxon>
        <taxon>Bacilli</taxon>
        <taxon>Bacillales</taxon>
        <taxon>Listeriaceae</taxon>
        <taxon>Listeria</taxon>
    </lineage>
</organism>
<dbReference type="AlphaFoldDB" id="A0A2Z5C4E6"/>